<name>A0ABR2PI62_9ROSI</name>
<organism evidence="1 2">
    <name type="scientific">Hibiscus sabdariffa</name>
    <name type="common">roselle</name>
    <dbReference type="NCBI Taxonomy" id="183260"/>
    <lineage>
        <taxon>Eukaryota</taxon>
        <taxon>Viridiplantae</taxon>
        <taxon>Streptophyta</taxon>
        <taxon>Embryophyta</taxon>
        <taxon>Tracheophyta</taxon>
        <taxon>Spermatophyta</taxon>
        <taxon>Magnoliopsida</taxon>
        <taxon>eudicotyledons</taxon>
        <taxon>Gunneridae</taxon>
        <taxon>Pentapetalae</taxon>
        <taxon>rosids</taxon>
        <taxon>malvids</taxon>
        <taxon>Malvales</taxon>
        <taxon>Malvaceae</taxon>
        <taxon>Malvoideae</taxon>
        <taxon>Hibiscus</taxon>
    </lineage>
</organism>
<comment type="caution">
    <text evidence="1">The sequence shown here is derived from an EMBL/GenBank/DDBJ whole genome shotgun (WGS) entry which is preliminary data.</text>
</comment>
<gene>
    <name evidence="1" type="ORF">V6N11_065731</name>
</gene>
<dbReference type="PANTHER" id="PTHR36617:SF5">
    <property type="entry name" value="OS05G0421675 PROTEIN"/>
    <property type="match status" value="1"/>
</dbReference>
<keyword evidence="2" id="KW-1185">Reference proteome</keyword>
<accession>A0ABR2PI62</accession>
<dbReference type="EMBL" id="JBBPBN010000059">
    <property type="protein sequence ID" value="KAK8988133.1"/>
    <property type="molecule type" value="Genomic_DNA"/>
</dbReference>
<dbReference type="PANTHER" id="PTHR36617">
    <property type="entry name" value="PROTEIN, PUTATIVE-RELATED"/>
    <property type="match status" value="1"/>
</dbReference>
<evidence type="ECO:0000313" key="2">
    <source>
        <dbReference type="Proteomes" id="UP001396334"/>
    </source>
</evidence>
<proteinExistence type="predicted"/>
<evidence type="ECO:0000313" key="1">
    <source>
        <dbReference type="EMBL" id="KAK8988133.1"/>
    </source>
</evidence>
<sequence length="87" mass="10245">MCSSDEVFVNNIRPVLGNGKMIDLWVGEVSLKESFPRIFSLAIKKTGKVEEIGVCINGRWQWYIQLRREVFVWEEFLDVLYQFSVRT</sequence>
<protein>
    <submittedName>
        <fullName evidence="1">Uncharacterized protein</fullName>
    </submittedName>
</protein>
<reference evidence="1 2" key="1">
    <citation type="journal article" date="2024" name="G3 (Bethesda)">
        <title>Genome assembly of Hibiscus sabdariffa L. provides insights into metabolisms of medicinal natural products.</title>
        <authorList>
            <person name="Kim T."/>
        </authorList>
    </citation>
    <scope>NUCLEOTIDE SEQUENCE [LARGE SCALE GENOMIC DNA]</scope>
    <source>
        <strain evidence="1">TK-2024</strain>
        <tissue evidence="1">Old leaves</tissue>
    </source>
</reference>
<dbReference type="Proteomes" id="UP001396334">
    <property type="component" value="Unassembled WGS sequence"/>
</dbReference>